<organism evidence="1 2">
    <name type="scientific">Chitinophaga rupis</name>
    <dbReference type="NCBI Taxonomy" id="573321"/>
    <lineage>
        <taxon>Bacteria</taxon>
        <taxon>Pseudomonadati</taxon>
        <taxon>Bacteroidota</taxon>
        <taxon>Chitinophagia</taxon>
        <taxon>Chitinophagales</taxon>
        <taxon>Chitinophagaceae</taxon>
        <taxon>Chitinophaga</taxon>
    </lineage>
</organism>
<dbReference type="AlphaFoldDB" id="A0A1H7LZQ4"/>
<protein>
    <recommendedName>
        <fullName evidence="3">Nucleotide-binding universal stress protein, UspA family</fullName>
    </recommendedName>
</protein>
<dbReference type="OrthoDB" id="893860at2"/>
<evidence type="ECO:0000313" key="1">
    <source>
        <dbReference type="EMBL" id="SEL03965.1"/>
    </source>
</evidence>
<dbReference type="EMBL" id="FOBB01000001">
    <property type="protein sequence ID" value="SEL03965.1"/>
    <property type="molecule type" value="Genomic_DNA"/>
</dbReference>
<proteinExistence type="predicted"/>
<sequence length="160" mass="18684">MKNILIPTDFSVRSLDMVKEAINNVQLHEPMNILLVHFFKMSDNMQELMMLSRRMKDYEHISEEYRNIISQLQKNYPARINNIRVECFYGSTVAVFKNFLFGNNISVIAYDEHYRFVKVNRNSIDPLNIIKKSGCTLLPLNTGSREENLRIKILRPAATA</sequence>
<gene>
    <name evidence="1" type="ORF">SAMN04488505_1011364</name>
</gene>
<dbReference type="STRING" id="573321.SAMN04488505_1011364"/>
<dbReference type="SUPFAM" id="SSF52402">
    <property type="entry name" value="Adenine nucleotide alpha hydrolases-like"/>
    <property type="match status" value="1"/>
</dbReference>
<evidence type="ECO:0000313" key="2">
    <source>
        <dbReference type="Proteomes" id="UP000198984"/>
    </source>
</evidence>
<keyword evidence="2" id="KW-1185">Reference proteome</keyword>
<accession>A0A1H7LZQ4</accession>
<dbReference type="RefSeq" id="WP_089907863.1">
    <property type="nucleotide sequence ID" value="NZ_FOBB01000001.1"/>
</dbReference>
<evidence type="ECO:0008006" key="3">
    <source>
        <dbReference type="Google" id="ProtNLM"/>
    </source>
</evidence>
<reference evidence="1 2" key="1">
    <citation type="submission" date="2016-10" db="EMBL/GenBank/DDBJ databases">
        <authorList>
            <person name="de Groot N.N."/>
        </authorList>
    </citation>
    <scope>NUCLEOTIDE SEQUENCE [LARGE SCALE GENOMIC DNA]</scope>
    <source>
        <strain evidence="1 2">DSM 21039</strain>
    </source>
</reference>
<name>A0A1H7LZQ4_9BACT</name>
<dbReference type="Proteomes" id="UP000198984">
    <property type="component" value="Unassembled WGS sequence"/>
</dbReference>